<dbReference type="AlphaFoldDB" id="A0A3S5CSX6"/>
<keyword evidence="2" id="KW-1185">Reference proteome</keyword>
<evidence type="ECO:0000313" key="2">
    <source>
        <dbReference type="Proteomes" id="UP000784294"/>
    </source>
</evidence>
<name>A0A3S5CSX6_9PLAT</name>
<sequence>MTRTVIQAGAVGKVTQARHATDYKTLITRVPQLRCALPAGVAVGYRPLVTSPGRRRRVTGALASGRHKINRNFE</sequence>
<organism evidence="1 2">
    <name type="scientific">Protopolystoma xenopodis</name>
    <dbReference type="NCBI Taxonomy" id="117903"/>
    <lineage>
        <taxon>Eukaryota</taxon>
        <taxon>Metazoa</taxon>
        <taxon>Spiralia</taxon>
        <taxon>Lophotrochozoa</taxon>
        <taxon>Platyhelminthes</taxon>
        <taxon>Monogenea</taxon>
        <taxon>Polyopisthocotylea</taxon>
        <taxon>Polystomatidea</taxon>
        <taxon>Polystomatidae</taxon>
        <taxon>Protopolystoma</taxon>
    </lineage>
</organism>
<dbReference type="EMBL" id="CAAALY010246824">
    <property type="protein sequence ID" value="VEL34008.1"/>
    <property type="molecule type" value="Genomic_DNA"/>
</dbReference>
<accession>A0A3S5CSX6</accession>
<dbReference type="Proteomes" id="UP000784294">
    <property type="component" value="Unassembled WGS sequence"/>
</dbReference>
<proteinExistence type="predicted"/>
<reference evidence="1" key="1">
    <citation type="submission" date="2018-11" db="EMBL/GenBank/DDBJ databases">
        <authorList>
            <consortium name="Pathogen Informatics"/>
        </authorList>
    </citation>
    <scope>NUCLEOTIDE SEQUENCE</scope>
</reference>
<protein>
    <submittedName>
        <fullName evidence="1">Uncharacterized protein</fullName>
    </submittedName>
</protein>
<gene>
    <name evidence="1" type="ORF">PXEA_LOCUS27448</name>
</gene>
<comment type="caution">
    <text evidence="1">The sequence shown here is derived from an EMBL/GenBank/DDBJ whole genome shotgun (WGS) entry which is preliminary data.</text>
</comment>
<evidence type="ECO:0000313" key="1">
    <source>
        <dbReference type="EMBL" id="VEL34008.1"/>
    </source>
</evidence>